<sequence>MESRLPKPKINLSKSVMNSEQISKVSSLKPSTAGLPSHSVSTSDISKDPNFKVPKEVPSTRPNTTLRTLGKQKTTMGLTKITNENKPPIKSSLRRSRTLGTITRATTAVKAGVKRPGTLMSTIESKRPNIRPLPKTGPSSIASTSAVSGKSLRPVTTAKTAPKPSKWDWKGKYGLAAEELTSLKEKLKNVSEENEELKSITDDLKERESKSSIKAQQLEEANEELSKELSETKRNATELETKSEKLEFDLHKCQENYKNVSESLKDCRETCRTMEQTLASHSSELKRVQSDLSMKIQTIGELSDRVKELQEVLHQMDKDRRVLHNYIQEMKGNIRVFCRVRPRISKESNKNLCSINYVDECTIEIGRADGSDSLSCSGKSRGTKQEFSFDKIFPPNASQATVFEELSLLVQSALEGYNVCVFAYGQTGSGKTYTMEGGCNAEMEGMIPRTVRHIFEEMKEFKLLGWQYKIEASFLEIYNEHIVDLLDANQKTHEIRMVDNKGTDLYVTNLQVEEINSPQELHECLRTAQQNRAVAATTANERSSRSHSVARIRLIGTHAEKEEICIGNLNLVDLAGSERLKNEEAARTAETKNINKSLANLGNVILALLRKQEHIPYRNSKLTHLLMPSLGGNSKTLMLLNISPLDECYNETLNSLRFASNVNNCKLGNVKRSKTFMQTSGN</sequence>
<feature type="compositionally biased region" description="Basic and acidic residues" evidence="8">
    <location>
        <begin position="45"/>
        <end position="55"/>
    </location>
</feature>
<feature type="domain" description="Kinesin motor" evidence="9">
    <location>
        <begin position="333"/>
        <end position="665"/>
    </location>
</feature>
<evidence type="ECO:0000256" key="3">
    <source>
        <dbReference type="ARBA" id="ARBA00022741"/>
    </source>
</evidence>
<feature type="binding site" evidence="7">
    <location>
        <begin position="425"/>
        <end position="432"/>
    </location>
    <ligand>
        <name>ATP</name>
        <dbReference type="ChEBI" id="CHEBI:30616"/>
    </ligand>
</feature>
<dbReference type="AlphaFoldDB" id="A0A0C9QWK4"/>
<feature type="compositionally biased region" description="Polar residues" evidence="8">
    <location>
        <begin position="60"/>
        <end position="74"/>
    </location>
</feature>
<comment type="similarity">
    <text evidence="7">Belongs to the TRAFAC class myosin-kinesin ATPase superfamily. Kinesin family.</text>
</comment>
<dbReference type="SMART" id="SM00129">
    <property type="entry name" value="KISc"/>
    <property type="match status" value="1"/>
</dbReference>
<keyword evidence="2" id="KW-0493">Microtubule</keyword>
<reference evidence="10" key="1">
    <citation type="submission" date="2015-01" db="EMBL/GenBank/DDBJ databases">
        <title>Transcriptome Assembly of Fopius arisanus.</title>
        <authorList>
            <person name="Geib S."/>
        </authorList>
    </citation>
    <scope>NUCLEOTIDE SEQUENCE</scope>
</reference>
<accession>A0A9R1T5Z8</accession>
<dbReference type="GeneID" id="105266669"/>
<dbReference type="Gene3D" id="3.40.850.10">
    <property type="entry name" value="Kinesin motor domain"/>
    <property type="match status" value="1"/>
</dbReference>
<dbReference type="EMBL" id="GBYB01000095">
    <property type="protein sequence ID" value="JAG69862.1"/>
    <property type="molecule type" value="Transcribed_RNA"/>
</dbReference>
<feature type="region of interest" description="Disordered" evidence="8">
    <location>
        <begin position="125"/>
        <end position="167"/>
    </location>
</feature>
<dbReference type="GO" id="GO:0003777">
    <property type="term" value="F:microtubule motor activity"/>
    <property type="evidence" value="ECO:0007669"/>
    <property type="project" value="InterPro"/>
</dbReference>
<evidence type="ECO:0000256" key="7">
    <source>
        <dbReference type="PROSITE-ProRule" id="PRU00283"/>
    </source>
</evidence>
<evidence type="ECO:0000313" key="11">
    <source>
        <dbReference type="Proteomes" id="UP000694866"/>
    </source>
</evidence>
<dbReference type="InterPro" id="IPR027640">
    <property type="entry name" value="Kinesin-like_fam"/>
</dbReference>
<dbReference type="Proteomes" id="UP000694866">
    <property type="component" value="Unplaced"/>
</dbReference>
<dbReference type="InterPro" id="IPR036961">
    <property type="entry name" value="Kinesin_motor_dom_sf"/>
</dbReference>
<dbReference type="InterPro" id="IPR027417">
    <property type="entry name" value="P-loop_NTPase"/>
</dbReference>
<evidence type="ECO:0000313" key="12">
    <source>
        <dbReference type="RefSeq" id="XP_011303315.1"/>
    </source>
</evidence>
<dbReference type="CTD" id="43517"/>
<dbReference type="PROSITE" id="PS50067">
    <property type="entry name" value="KINESIN_MOTOR_2"/>
    <property type="match status" value="1"/>
</dbReference>
<evidence type="ECO:0000256" key="1">
    <source>
        <dbReference type="ARBA" id="ARBA00004245"/>
    </source>
</evidence>
<feature type="compositionally biased region" description="Polar residues" evidence="8">
    <location>
        <begin position="137"/>
        <end position="148"/>
    </location>
</feature>
<evidence type="ECO:0000256" key="6">
    <source>
        <dbReference type="ARBA" id="ARBA00023212"/>
    </source>
</evidence>
<evidence type="ECO:0000313" key="10">
    <source>
        <dbReference type="EMBL" id="JAG69862.1"/>
    </source>
</evidence>
<feature type="compositionally biased region" description="Basic and acidic residues" evidence="8">
    <location>
        <begin position="189"/>
        <end position="211"/>
    </location>
</feature>
<dbReference type="KEGG" id="fas:105266669"/>
<gene>
    <name evidence="10 12" type="primary">ncd</name>
    <name evidence="10" type="ORF">g.49195</name>
</gene>
<feature type="region of interest" description="Disordered" evidence="8">
    <location>
        <begin position="189"/>
        <end position="217"/>
    </location>
</feature>
<dbReference type="GO" id="GO:0005524">
    <property type="term" value="F:ATP binding"/>
    <property type="evidence" value="ECO:0007669"/>
    <property type="project" value="UniProtKB-UniRule"/>
</dbReference>
<dbReference type="GO" id="GO:0007018">
    <property type="term" value="P:microtubule-based movement"/>
    <property type="evidence" value="ECO:0007669"/>
    <property type="project" value="InterPro"/>
</dbReference>
<feature type="compositionally biased region" description="Polar residues" evidence="8">
    <location>
        <begin position="12"/>
        <end position="30"/>
    </location>
</feature>
<protein>
    <submittedName>
        <fullName evidence="10">Ncd protein</fullName>
    </submittedName>
    <submittedName>
        <fullName evidence="12">Protein claret segregational</fullName>
    </submittedName>
</protein>
<keyword evidence="5 7" id="KW-0505">Motor protein</keyword>
<accession>A0A0C9QWK4</accession>
<dbReference type="GO" id="GO:0008017">
    <property type="term" value="F:microtubule binding"/>
    <property type="evidence" value="ECO:0007669"/>
    <property type="project" value="InterPro"/>
</dbReference>
<reference evidence="12" key="2">
    <citation type="submission" date="2025-04" db="UniProtKB">
        <authorList>
            <consortium name="RefSeq"/>
        </authorList>
    </citation>
    <scope>IDENTIFICATION</scope>
    <source>
        <strain evidence="12">USDA-PBARC FA_bdor</strain>
        <tissue evidence="12">Whole organism</tissue>
    </source>
</reference>
<dbReference type="Pfam" id="PF00225">
    <property type="entry name" value="Kinesin"/>
    <property type="match status" value="1"/>
</dbReference>
<keyword evidence="11" id="KW-1185">Reference proteome</keyword>
<evidence type="ECO:0000256" key="5">
    <source>
        <dbReference type="ARBA" id="ARBA00023175"/>
    </source>
</evidence>
<dbReference type="InterPro" id="IPR001752">
    <property type="entry name" value="Kinesin_motor_dom"/>
</dbReference>
<evidence type="ECO:0000256" key="4">
    <source>
        <dbReference type="ARBA" id="ARBA00022840"/>
    </source>
</evidence>
<dbReference type="PANTHER" id="PTHR47972:SF45">
    <property type="entry name" value="PROTEIN CLARET SEGREGATIONAL"/>
    <property type="match status" value="1"/>
</dbReference>
<keyword evidence="4 7" id="KW-0067">ATP-binding</keyword>
<dbReference type="PANTHER" id="PTHR47972">
    <property type="entry name" value="KINESIN-LIKE PROTEIN KLP-3"/>
    <property type="match status" value="1"/>
</dbReference>
<keyword evidence="6" id="KW-0963">Cytoplasm</keyword>
<dbReference type="RefSeq" id="XP_011303315.1">
    <property type="nucleotide sequence ID" value="XM_011305013.1"/>
</dbReference>
<feature type="region of interest" description="Disordered" evidence="8">
    <location>
        <begin position="1"/>
        <end position="74"/>
    </location>
</feature>
<proteinExistence type="inferred from homology"/>
<keyword evidence="6" id="KW-0206">Cytoskeleton</keyword>
<comment type="subcellular location">
    <subcellularLocation>
        <location evidence="1">Cytoplasm</location>
        <location evidence="1">Cytoskeleton</location>
    </subcellularLocation>
</comment>
<keyword evidence="3 7" id="KW-0547">Nucleotide-binding</keyword>
<dbReference type="GO" id="GO:0005874">
    <property type="term" value="C:microtubule"/>
    <property type="evidence" value="ECO:0007669"/>
    <property type="project" value="UniProtKB-KW"/>
</dbReference>
<dbReference type="SUPFAM" id="SSF57997">
    <property type="entry name" value="Tropomyosin"/>
    <property type="match status" value="1"/>
</dbReference>
<name>A0A0C9QWK4_9HYME</name>
<dbReference type="OrthoDB" id="3176171at2759"/>
<dbReference type="CDD" id="cd01366">
    <property type="entry name" value="KISc_C_terminal"/>
    <property type="match status" value="1"/>
</dbReference>
<dbReference type="PRINTS" id="PR00380">
    <property type="entry name" value="KINESINHEAVY"/>
</dbReference>
<evidence type="ECO:0000259" key="9">
    <source>
        <dbReference type="PROSITE" id="PS50067"/>
    </source>
</evidence>
<organism evidence="10">
    <name type="scientific">Fopius arisanus</name>
    <dbReference type="NCBI Taxonomy" id="64838"/>
    <lineage>
        <taxon>Eukaryota</taxon>
        <taxon>Metazoa</taxon>
        <taxon>Ecdysozoa</taxon>
        <taxon>Arthropoda</taxon>
        <taxon>Hexapoda</taxon>
        <taxon>Insecta</taxon>
        <taxon>Pterygota</taxon>
        <taxon>Neoptera</taxon>
        <taxon>Endopterygota</taxon>
        <taxon>Hymenoptera</taxon>
        <taxon>Apocrita</taxon>
        <taxon>Ichneumonoidea</taxon>
        <taxon>Braconidae</taxon>
        <taxon>Opiinae</taxon>
        <taxon>Fopius</taxon>
    </lineage>
</organism>
<evidence type="ECO:0000256" key="2">
    <source>
        <dbReference type="ARBA" id="ARBA00022701"/>
    </source>
</evidence>
<dbReference type="SUPFAM" id="SSF52540">
    <property type="entry name" value="P-loop containing nucleoside triphosphate hydrolases"/>
    <property type="match status" value="1"/>
</dbReference>
<evidence type="ECO:0000256" key="8">
    <source>
        <dbReference type="SAM" id="MobiDB-lite"/>
    </source>
</evidence>